<dbReference type="FunCoup" id="W2RRM3">
    <property type="interactions" value="432"/>
</dbReference>
<dbReference type="PANTHER" id="PTHR48051:SF1">
    <property type="entry name" value="RAS SUPPRESSOR PROTEIN 1"/>
    <property type="match status" value="1"/>
</dbReference>
<dbReference type="eggNOG" id="KOG0618">
    <property type="taxonomic scope" value="Eukaryota"/>
</dbReference>
<dbReference type="GeneID" id="19972678"/>
<dbReference type="HOGENOM" id="CLU_000430_4_0_1"/>
<dbReference type="InterPro" id="IPR055414">
    <property type="entry name" value="LRR_R13L4/SHOC2-like"/>
</dbReference>
<name>W2RRM3_CYPE1</name>
<feature type="compositionally biased region" description="Polar residues" evidence="13">
    <location>
        <begin position="1"/>
        <end position="14"/>
    </location>
</feature>
<dbReference type="Pfam" id="PF00481">
    <property type="entry name" value="PP2C"/>
    <property type="match status" value="1"/>
</dbReference>
<dbReference type="SUPFAM" id="SSF81606">
    <property type="entry name" value="PP2C-like"/>
    <property type="match status" value="1"/>
</dbReference>
<dbReference type="SMART" id="SM00369">
    <property type="entry name" value="LRR_TYP"/>
    <property type="match status" value="11"/>
</dbReference>
<dbReference type="InterPro" id="IPR003591">
    <property type="entry name" value="Leu-rich_rpt_typical-subtyp"/>
</dbReference>
<feature type="compositionally biased region" description="Polar residues" evidence="13">
    <location>
        <begin position="385"/>
        <end position="394"/>
    </location>
</feature>
<dbReference type="Pfam" id="PF23010">
    <property type="entry name" value="RA_3"/>
    <property type="match status" value="1"/>
</dbReference>
<dbReference type="InterPro" id="IPR001054">
    <property type="entry name" value="A/G_cyclase"/>
</dbReference>
<dbReference type="GO" id="GO:0000287">
    <property type="term" value="F:magnesium ion binding"/>
    <property type="evidence" value="ECO:0007669"/>
    <property type="project" value="InterPro"/>
</dbReference>
<feature type="compositionally biased region" description="Basic residues" evidence="13">
    <location>
        <begin position="417"/>
        <end position="426"/>
    </location>
</feature>
<feature type="compositionally biased region" description="Basic and acidic residues" evidence="13">
    <location>
        <begin position="319"/>
        <end position="331"/>
    </location>
</feature>
<dbReference type="Gene3D" id="3.80.10.10">
    <property type="entry name" value="Ribonuclease Inhibitor"/>
    <property type="match status" value="3"/>
</dbReference>
<dbReference type="PROSITE" id="PS50200">
    <property type="entry name" value="RA"/>
    <property type="match status" value="1"/>
</dbReference>
<feature type="region of interest" description="Disordered" evidence="13">
    <location>
        <begin position="1012"/>
        <end position="1039"/>
    </location>
</feature>
<evidence type="ECO:0000256" key="10">
    <source>
        <dbReference type="ARBA" id="ARBA00023239"/>
    </source>
</evidence>
<feature type="region of interest" description="Disordered" evidence="13">
    <location>
        <begin position="1902"/>
        <end position="1923"/>
    </location>
</feature>
<dbReference type="InterPro" id="IPR036457">
    <property type="entry name" value="PPM-type-like_dom_sf"/>
</dbReference>
<protein>
    <recommendedName>
        <fullName evidence="4">Adenylate cyclase</fullName>
        <ecNumber evidence="3">4.6.1.1</ecNumber>
    </recommendedName>
    <alternativeName>
        <fullName evidence="11">ATP pyrophosphate-lyase</fullName>
    </alternativeName>
    <alternativeName>
        <fullName evidence="12">Adenylyl cyclase</fullName>
    </alternativeName>
</protein>
<evidence type="ECO:0000259" key="14">
    <source>
        <dbReference type="PROSITE" id="PS50125"/>
    </source>
</evidence>
<feature type="compositionally biased region" description="Polar residues" evidence="13">
    <location>
        <begin position="63"/>
        <end position="87"/>
    </location>
</feature>
<feature type="compositionally biased region" description="Basic residues" evidence="13">
    <location>
        <begin position="335"/>
        <end position="344"/>
    </location>
</feature>
<feature type="compositionally biased region" description="Pro residues" evidence="13">
    <location>
        <begin position="350"/>
        <end position="360"/>
    </location>
</feature>
<feature type="domain" description="Guanylate cyclase" evidence="14">
    <location>
        <begin position="1668"/>
        <end position="1805"/>
    </location>
</feature>
<dbReference type="CDD" id="cd07302">
    <property type="entry name" value="CHD"/>
    <property type="match status" value="1"/>
</dbReference>
<evidence type="ECO:0000313" key="18">
    <source>
        <dbReference type="Proteomes" id="UP000030752"/>
    </source>
</evidence>
<reference evidence="17 18" key="1">
    <citation type="submission" date="2013-03" db="EMBL/GenBank/DDBJ databases">
        <title>The Genome Sequence of Phialophora europaea CBS 101466.</title>
        <authorList>
            <consortium name="The Broad Institute Genomics Platform"/>
            <person name="Cuomo C."/>
            <person name="de Hoog S."/>
            <person name="Gorbushina A."/>
            <person name="Walker B."/>
            <person name="Young S.K."/>
            <person name="Zeng Q."/>
            <person name="Gargeya S."/>
            <person name="Fitzgerald M."/>
            <person name="Haas B."/>
            <person name="Abouelleil A."/>
            <person name="Allen A.W."/>
            <person name="Alvarado L."/>
            <person name="Arachchi H.M."/>
            <person name="Berlin A.M."/>
            <person name="Chapman S.B."/>
            <person name="Gainer-Dewar J."/>
            <person name="Goldberg J."/>
            <person name="Griggs A."/>
            <person name="Gujja S."/>
            <person name="Hansen M."/>
            <person name="Howarth C."/>
            <person name="Imamovic A."/>
            <person name="Ireland A."/>
            <person name="Larimer J."/>
            <person name="McCowan C."/>
            <person name="Murphy C."/>
            <person name="Pearson M."/>
            <person name="Poon T.W."/>
            <person name="Priest M."/>
            <person name="Roberts A."/>
            <person name="Saif S."/>
            <person name="Shea T."/>
            <person name="Sisk P."/>
            <person name="Sykes S."/>
            <person name="Wortman J."/>
            <person name="Nusbaum C."/>
            <person name="Birren B."/>
        </authorList>
    </citation>
    <scope>NUCLEOTIDE SEQUENCE [LARGE SCALE GENOMIC DNA]</scope>
    <source>
        <strain evidence="17 18">CBS 101466</strain>
    </source>
</reference>
<dbReference type="InterPro" id="IPR048580">
    <property type="entry name" value="CYAA_C"/>
</dbReference>
<dbReference type="FunFam" id="3.80.10.10:FF:000220">
    <property type="entry name" value="Adenylate cyclase AcyA"/>
    <property type="match status" value="1"/>
</dbReference>
<dbReference type="SMART" id="SM00332">
    <property type="entry name" value="PP2Cc"/>
    <property type="match status" value="1"/>
</dbReference>
<dbReference type="Pfam" id="PF00211">
    <property type="entry name" value="Guanylate_cyc"/>
    <property type="match status" value="1"/>
</dbReference>
<dbReference type="Pfam" id="PF23598">
    <property type="entry name" value="LRR_14"/>
    <property type="match status" value="1"/>
</dbReference>
<evidence type="ECO:0000256" key="13">
    <source>
        <dbReference type="SAM" id="MobiDB-lite"/>
    </source>
</evidence>
<feature type="compositionally biased region" description="Polar residues" evidence="13">
    <location>
        <begin position="1028"/>
        <end position="1039"/>
    </location>
</feature>
<evidence type="ECO:0000313" key="17">
    <source>
        <dbReference type="EMBL" id="ETN39117.1"/>
    </source>
</evidence>
<keyword evidence="7" id="KW-0677">Repeat</keyword>
<dbReference type="Pfam" id="PF08509">
    <property type="entry name" value="Ad_cyc_g-alpha"/>
    <property type="match status" value="1"/>
</dbReference>
<feature type="compositionally biased region" description="Low complexity" evidence="13">
    <location>
        <begin position="231"/>
        <end position="240"/>
    </location>
</feature>
<dbReference type="GO" id="GO:0004016">
    <property type="term" value="F:adenylate cyclase activity"/>
    <property type="evidence" value="ECO:0007669"/>
    <property type="project" value="UniProtKB-EC"/>
</dbReference>
<dbReference type="CDD" id="cd00143">
    <property type="entry name" value="PP2Cc"/>
    <property type="match status" value="1"/>
</dbReference>
<dbReference type="EMBL" id="KB822721">
    <property type="protein sequence ID" value="ETN39117.1"/>
    <property type="molecule type" value="Genomic_DNA"/>
</dbReference>
<dbReference type="Pfam" id="PF21187">
    <property type="entry name" value="CYAA_C"/>
    <property type="match status" value="1"/>
</dbReference>
<dbReference type="FunFam" id="3.80.10.10:FF:000408">
    <property type="entry name" value="Adenylate cyclase"/>
    <property type="match status" value="1"/>
</dbReference>
<keyword evidence="6" id="KW-0479">Metal-binding</keyword>
<evidence type="ECO:0000256" key="12">
    <source>
        <dbReference type="ARBA" id="ARBA00032637"/>
    </source>
</evidence>
<dbReference type="VEuPathDB" id="FungiDB:HMPREF1541_05339"/>
<dbReference type="SMART" id="SM00364">
    <property type="entry name" value="LRR_BAC"/>
    <property type="match status" value="8"/>
</dbReference>
<dbReference type="InterPro" id="IPR000159">
    <property type="entry name" value="RA_dom"/>
</dbReference>
<gene>
    <name evidence="17" type="ORF">HMPREF1541_05339</name>
</gene>
<evidence type="ECO:0000256" key="1">
    <source>
        <dbReference type="ARBA" id="ARBA00001593"/>
    </source>
</evidence>
<dbReference type="GO" id="GO:0006171">
    <property type="term" value="P:cAMP biosynthetic process"/>
    <property type="evidence" value="ECO:0007669"/>
    <property type="project" value="UniProtKB-KW"/>
</dbReference>
<evidence type="ECO:0000256" key="5">
    <source>
        <dbReference type="ARBA" id="ARBA00022614"/>
    </source>
</evidence>
<dbReference type="RefSeq" id="XP_008717902.1">
    <property type="nucleotide sequence ID" value="XM_008719680.1"/>
</dbReference>
<dbReference type="SMART" id="SM00365">
    <property type="entry name" value="LRR_SD22"/>
    <property type="match status" value="6"/>
</dbReference>
<dbReference type="EC" id="4.6.1.1" evidence="3"/>
<dbReference type="Gene3D" id="3.60.40.10">
    <property type="entry name" value="PPM-type phosphatase domain"/>
    <property type="match status" value="1"/>
</dbReference>
<dbReference type="PROSITE" id="PS51746">
    <property type="entry name" value="PPM_2"/>
    <property type="match status" value="1"/>
</dbReference>
<dbReference type="PANTHER" id="PTHR48051">
    <property type="match status" value="1"/>
</dbReference>
<evidence type="ECO:0000256" key="11">
    <source>
        <dbReference type="ARBA" id="ARBA00032597"/>
    </source>
</evidence>
<evidence type="ECO:0000256" key="8">
    <source>
        <dbReference type="ARBA" id="ARBA00022842"/>
    </source>
</evidence>
<comment type="similarity">
    <text evidence="2">Belongs to the adenylyl cyclase class-3 family.</text>
</comment>
<dbReference type="InterPro" id="IPR055071">
    <property type="entry name" value="RA_PHLPP-like"/>
</dbReference>
<dbReference type="PROSITE" id="PS50125">
    <property type="entry name" value="GUANYLATE_CYCLASE_2"/>
    <property type="match status" value="1"/>
</dbReference>
<dbReference type="STRING" id="1220924.W2RRM3"/>
<dbReference type="InterPro" id="IPR001932">
    <property type="entry name" value="PPM-type_phosphatase-like_dom"/>
</dbReference>
<evidence type="ECO:0000256" key="7">
    <source>
        <dbReference type="ARBA" id="ARBA00022737"/>
    </source>
</evidence>
<feature type="domain" description="PPM-type phosphatase" evidence="16">
    <location>
        <begin position="1327"/>
        <end position="1605"/>
    </location>
</feature>
<feature type="region of interest" description="Disordered" evidence="13">
    <location>
        <begin position="1"/>
        <end position="438"/>
    </location>
</feature>
<evidence type="ECO:0000259" key="16">
    <source>
        <dbReference type="PROSITE" id="PS51746"/>
    </source>
</evidence>
<feature type="compositionally biased region" description="Polar residues" evidence="13">
    <location>
        <begin position="294"/>
        <end position="317"/>
    </location>
</feature>
<dbReference type="PROSITE" id="PS51450">
    <property type="entry name" value="LRR"/>
    <property type="match status" value="5"/>
</dbReference>
<organism evidence="17 18">
    <name type="scientific">Cyphellophora europaea (strain CBS 101466)</name>
    <name type="common">Phialophora europaea</name>
    <dbReference type="NCBI Taxonomy" id="1220924"/>
    <lineage>
        <taxon>Eukaryota</taxon>
        <taxon>Fungi</taxon>
        <taxon>Dikarya</taxon>
        <taxon>Ascomycota</taxon>
        <taxon>Pezizomycotina</taxon>
        <taxon>Eurotiomycetes</taxon>
        <taxon>Chaetothyriomycetidae</taxon>
        <taxon>Chaetothyriales</taxon>
        <taxon>Cyphellophoraceae</taxon>
        <taxon>Cyphellophora</taxon>
    </lineage>
</organism>
<dbReference type="Pfam" id="PF13855">
    <property type="entry name" value="LRR_8"/>
    <property type="match status" value="1"/>
</dbReference>
<feature type="compositionally biased region" description="Polar residues" evidence="13">
    <location>
        <begin position="124"/>
        <end position="137"/>
    </location>
</feature>
<dbReference type="SUPFAM" id="SSF52058">
    <property type="entry name" value="L domain-like"/>
    <property type="match status" value="2"/>
</dbReference>
<feature type="compositionally biased region" description="Polar residues" evidence="13">
    <location>
        <begin position="159"/>
        <end position="170"/>
    </location>
</feature>
<keyword evidence="18" id="KW-1185">Reference proteome</keyword>
<dbReference type="InterPro" id="IPR050216">
    <property type="entry name" value="LRR_domain-containing"/>
</dbReference>
<evidence type="ECO:0000256" key="3">
    <source>
        <dbReference type="ARBA" id="ARBA00012201"/>
    </source>
</evidence>
<dbReference type="InterPro" id="IPR013716">
    <property type="entry name" value="Adenylate_cyclase_G-a-bd"/>
</dbReference>
<dbReference type="InterPro" id="IPR029787">
    <property type="entry name" value="Nucleotide_cyclase"/>
</dbReference>
<feature type="compositionally biased region" description="Polar residues" evidence="13">
    <location>
        <begin position="1053"/>
        <end position="1067"/>
    </location>
</feature>
<dbReference type="OrthoDB" id="2021138at2759"/>
<dbReference type="GO" id="GO:0005737">
    <property type="term" value="C:cytoplasm"/>
    <property type="evidence" value="ECO:0007669"/>
    <property type="project" value="TreeGrafter"/>
</dbReference>
<dbReference type="InterPro" id="IPR032675">
    <property type="entry name" value="LRR_dom_sf"/>
</dbReference>
<keyword evidence="8" id="KW-0460">Magnesium</keyword>
<dbReference type="FunFam" id="3.80.10.10:FF:000305">
    <property type="entry name" value="Adenylate cyclase AcyA"/>
    <property type="match status" value="1"/>
</dbReference>
<feature type="domain" description="Ras-associating" evidence="15">
    <location>
        <begin position="534"/>
        <end position="623"/>
    </location>
</feature>
<feature type="compositionally biased region" description="Low complexity" evidence="13">
    <location>
        <begin position="33"/>
        <end position="53"/>
    </location>
</feature>
<dbReference type="CDD" id="cd17214">
    <property type="entry name" value="RA_CYR1_like"/>
    <property type="match status" value="1"/>
</dbReference>
<evidence type="ECO:0000256" key="2">
    <source>
        <dbReference type="ARBA" id="ARBA00005381"/>
    </source>
</evidence>
<keyword evidence="5" id="KW-0433">Leucine-rich repeat</keyword>
<evidence type="ECO:0000256" key="4">
    <source>
        <dbReference type="ARBA" id="ARBA00021420"/>
    </source>
</evidence>
<dbReference type="GO" id="GO:0035556">
    <property type="term" value="P:intracellular signal transduction"/>
    <property type="evidence" value="ECO:0007669"/>
    <property type="project" value="InterPro"/>
</dbReference>
<dbReference type="Gene3D" id="3.30.70.1230">
    <property type="entry name" value="Nucleotide cyclase"/>
    <property type="match status" value="1"/>
</dbReference>
<dbReference type="Proteomes" id="UP000030752">
    <property type="component" value="Unassembled WGS sequence"/>
</dbReference>
<comment type="catalytic activity">
    <reaction evidence="1">
        <text>ATP = 3',5'-cyclic AMP + diphosphate</text>
        <dbReference type="Rhea" id="RHEA:15389"/>
        <dbReference type="ChEBI" id="CHEBI:30616"/>
        <dbReference type="ChEBI" id="CHEBI:33019"/>
        <dbReference type="ChEBI" id="CHEBI:58165"/>
        <dbReference type="EC" id="4.6.1.1"/>
    </reaction>
</comment>
<feature type="compositionally biased region" description="Polar residues" evidence="13">
    <location>
        <begin position="1074"/>
        <end position="1110"/>
    </location>
</feature>
<dbReference type="PRINTS" id="PR00019">
    <property type="entry name" value="LEURICHRPT"/>
</dbReference>
<keyword evidence="9" id="KW-0115">cAMP biosynthesis</keyword>
<keyword evidence="10" id="KW-0456">Lyase</keyword>
<feature type="region of interest" description="Disordered" evidence="13">
    <location>
        <begin position="1053"/>
        <end position="1110"/>
    </location>
</feature>
<evidence type="ECO:0000256" key="6">
    <source>
        <dbReference type="ARBA" id="ARBA00022723"/>
    </source>
</evidence>
<dbReference type="InterPro" id="IPR001611">
    <property type="entry name" value="Leu-rich_rpt"/>
</dbReference>
<sequence>MYNASDGVSPQTRQKPFPHAASKKALAILGEDASNPPNQQSQQNQHARQQNASVAPWEEPNNDENISPWTGDPQNQTGGTRPVNTSYFFDATPREAQFQQRRPDTGQTNNSDDFVMDDRRPSVASATTISSADSKGNVNGRKKNLNKFLGDDPNDSRKGSFNNLPDQLNGNEGDRSKRNNSVQTQNTVEERPKTPAPPPSSDVTPWDYQNFEDVSNYGSAPVRSETAPEASQQPPSSSNGNGNGNGGSISFRRGLLHRHTKSKEEGPKGKLAPTSEPKRPSTSRESSNHHVATLKTSQTFTPMSSTNTLPRSTSPTGSGRKEAAPQQEKRSLFSKLKHRHKEKHAHQEPPKPQNEPPPPEEVQKRNRTFSNRSVGEIDKRDRETSVASADSASTIKPVEPMMPKIDRTFTSSSKAGRFTRHGRHRGPSVVSETSQKSNASAQQAPMQAGVFNLDTNFDDLSDIISQPPVPQTPGDAGIFTGKPLPTPSAELGAPVWDAPDSWAVKGQEDEVLSRMPEVNEDGLPAIEEEDGIAYFMRVFRADGTFATLSMTINATVAEVLQSLAKKSVLHDSIDNYQLLIRKHQLSRELLKGERPIAMQKKLLLQAGYTERDHIEDIGREDNSYLCRMTFSHEKHSGYGSGLDNDPSFNKMQKFSHVDLSGRSLVTIPIILYTKAPEIISLNLSRNLALNVPKDFITACINLREIKFTGNEAWKVPASLAWAGRLTVLDISNNRLESLAHAELQKLVSLSSLKLANNRLTELPTNFSQFRQLRSLNLSSNGFTTFPEHICSLKSLVDLDISFNKLPHLPKISQLTTLERLWVTNNELKGPFNEGFKSLVNLKEIDARFNGITNLDNVTGLPNLDSLLVGHNNISTFKGSFKKLRVLVLDHNPLTTFELEESLPTLVNLNLASAKLVEFKETMFDFMSNLQRLNLDKNHLSNMSSQIGRLGKLEWFSMAKNPLNLIPPSIGSLVELKFLNIRECNVKSLPPEIWYCRKLETLNVSSNVLETFPKQNAAPPPPDAKDITPSATPGLSSSPSFEELGKLEDFQARRPSQASAGTMLSVGSSPGGSARKNSFASLHNQPNRKMSSISRSNTDMSMTSASRKDSNLSQARLQNTFAGSLRYLSLADNRLEDEVFRELVMLPELRSLNLSYNELDDFPQGVLRRWPQLQELYLSGNELTSLPSDDLEESSNLRVLHLNANRFQVLPAELCNVHKLSTLDVSSNSLKYNVSNWPYDWNWNRNTALKYLNFSANKRLEIKPSAHQNQTQFNAMNGGESQDLTSFNTLKYLRVLGLMDVTLLINTIPDDNEDRRVRTSASLAGALQYGMADTLGKNDHLSTLDLLKPNFRGHEQEILVAIFDGQAITTGGSRIAKYMHENFAGSFYEELNKAEKAGDTAEDGLRRAFLGLNKDMANFASSNFDAREHRLANGMRTNSLANVLGPDDLNAGCTAAAVYLNGTELHVANVGDVGAILIDSRGQHVDLTFKHDPASPKERERIRDAGGYVSRQGKLNDSLEVSRAFGYYRNMPSVIAAPSTMHCTLSEGDELVVLATREFWDYVTVDLAIDAARADKGDLMLAAQKLRDLAIAFGARDKIMVMVLGISELRKRGNNRFRGTSLSLAKELGGDEGTIFPSSRKSRRKGETLVGDSKLARLEEPEAPIGDVAICFTDIKNSTALWEILPVPMRSAIMMHNELMRRQLRIIGGYEVKTEGDAFMVAFPTVTSALLWCFSCQSHLLELPWPTEILDTVHCQEKLDADGQVIYRGLSVRMGMHWGRPVCEQDPITRRMDYFGPMVNKSARVSAVADGGQTTVSSDFIAEVQRTLEQYADEDRRDSVGSQDTVSDDPLGTQIRRELRQLSSQGFEVKDLGEKKLKGLENPEYIYLMYPHSLAGRLNVPPGAETQVSMGGNGPQAENQPGALGKDSKLTQLDVDHVWNLWDIALRLEMLCSALESPEKAAGLHKPELSLLTKMKTQGGDISDSFMINLLEHQVTRVETCVTTLQLRNMLNPFEKGSSLLDKAVPIAELLQKMQGLVKEVEGAKRGRSTGRVVEEE</sequence>
<dbReference type="SMART" id="SM00314">
    <property type="entry name" value="RA"/>
    <property type="match status" value="1"/>
</dbReference>
<accession>W2RRM3</accession>
<dbReference type="SUPFAM" id="SSF55073">
    <property type="entry name" value="Nucleotide cyclase"/>
    <property type="match status" value="1"/>
</dbReference>
<feature type="compositionally biased region" description="Basic and acidic residues" evidence="13">
    <location>
        <begin position="375"/>
        <end position="384"/>
    </location>
</feature>
<dbReference type="SMART" id="SM00044">
    <property type="entry name" value="CYCc"/>
    <property type="match status" value="1"/>
</dbReference>
<feature type="compositionally biased region" description="Polar residues" evidence="13">
    <location>
        <begin position="97"/>
        <end position="112"/>
    </location>
</feature>
<evidence type="ECO:0000259" key="15">
    <source>
        <dbReference type="PROSITE" id="PS50200"/>
    </source>
</evidence>
<proteinExistence type="inferred from homology"/>
<dbReference type="InParanoid" id="W2RRM3"/>
<evidence type="ECO:0000256" key="9">
    <source>
        <dbReference type="ARBA" id="ARBA00022998"/>
    </source>
</evidence>